<evidence type="ECO:0000256" key="1">
    <source>
        <dbReference type="ARBA" id="ARBA00022723"/>
    </source>
</evidence>
<name>A0AA48LZE2_9ZZZZ</name>
<dbReference type="AlphaFoldDB" id="A0AA48LZE2"/>
<dbReference type="InterPro" id="IPR008775">
    <property type="entry name" value="Phytyl_CoA_dOase-like"/>
</dbReference>
<evidence type="ECO:0000313" key="3">
    <source>
        <dbReference type="EMBL" id="CAJ0867948.1"/>
    </source>
</evidence>
<keyword evidence="1" id="KW-0479">Metal-binding</keyword>
<proteinExistence type="predicted"/>
<dbReference type="PANTHER" id="PTHR20883">
    <property type="entry name" value="PHYTANOYL-COA DIOXYGENASE DOMAIN CONTAINING 1"/>
    <property type="match status" value="1"/>
</dbReference>
<dbReference type="Pfam" id="PF05721">
    <property type="entry name" value="PhyH"/>
    <property type="match status" value="1"/>
</dbReference>
<dbReference type="SUPFAM" id="SSF51197">
    <property type="entry name" value="Clavaminate synthase-like"/>
    <property type="match status" value="1"/>
</dbReference>
<dbReference type="EMBL" id="OY288114">
    <property type="protein sequence ID" value="CAJ0867948.1"/>
    <property type="molecule type" value="Genomic_DNA"/>
</dbReference>
<protein>
    <recommendedName>
        <fullName evidence="4">Phytanoyl-CoA dioxygenase</fullName>
    </recommendedName>
</protein>
<evidence type="ECO:0000256" key="2">
    <source>
        <dbReference type="ARBA" id="ARBA00023004"/>
    </source>
</evidence>
<dbReference type="Gene3D" id="2.60.120.620">
    <property type="entry name" value="q2cbj1_9rhob like domain"/>
    <property type="match status" value="1"/>
</dbReference>
<keyword evidence="2" id="KW-0408">Iron</keyword>
<sequence length="258" mass="29300">MKADPELLFALKEDGVVTVPGVLSREEAQAMRPALQRAIDEDLARWEGSPGYIDQWMVHNLMVRDDAFLHVLENPVLHAYLSEILGDTCIVYAYTSSSMPPRSSNHSRRVHVDCPRVIPGYVTNVGITLALDDFTNENGATEMLSRSQWRTDTVSEEEFERNATRYLLKAGDAIIFNARTWHRGGLNTTDQPRHALTINVCRSYMKQRCDYPRLVPSQLVEKLGPVGRRFLGFDSRVPASLDEYYVPAERRLYKANQG</sequence>
<dbReference type="GO" id="GO:0046872">
    <property type="term" value="F:metal ion binding"/>
    <property type="evidence" value="ECO:0007669"/>
    <property type="project" value="UniProtKB-KW"/>
</dbReference>
<evidence type="ECO:0008006" key="4">
    <source>
        <dbReference type="Google" id="ProtNLM"/>
    </source>
</evidence>
<accession>A0AA48LZE2</accession>
<reference evidence="3" key="1">
    <citation type="submission" date="2023-07" db="EMBL/GenBank/DDBJ databases">
        <authorList>
            <person name="Pelsma A.J. K."/>
        </authorList>
    </citation>
    <scope>NUCLEOTIDE SEQUENCE</scope>
</reference>
<organism evidence="3">
    <name type="scientific">freshwater sediment metagenome</name>
    <dbReference type="NCBI Taxonomy" id="556182"/>
    <lineage>
        <taxon>unclassified sequences</taxon>
        <taxon>metagenomes</taxon>
        <taxon>ecological metagenomes</taxon>
    </lineage>
</organism>
<gene>
    <name evidence="3" type="ORF">AMST5_02001</name>
</gene>
<dbReference type="PANTHER" id="PTHR20883:SF15">
    <property type="entry name" value="PHYTANOYL-COA DIOXYGENASE DOMAIN-CONTAINING PROTEIN 1"/>
    <property type="match status" value="1"/>
</dbReference>